<accession>A0A976T6H2</accession>
<evidence type="ECO:0000256" key="2">
    <source>
        <dbReference type="SAM" id="SignalP"/>
    </source>
</evidence>
<name>A0A976T6H2_LETRI</name>
<reference evidence="4" key="2">
    <citation type="submission" date="2022-01" db="EMBL/GenBank/DDBJ databases">
        <authorList>
            <person name="Li Q."/>
            <person name="Pang Y."/>
            <person name="Sun R."/>
        </authorList>
    </citation>
    <scope>NUCLEOTIDE SEQUENCE</scope>
</reference>
<protein>
    <submittedName>
        <fullName evidence="4">Progranulin S3</fullName>
    </submittedName>
</protein>
<keyword evidence="1" id="KW-1015">Disulfide bond</keyword>
<gene>
    <name evidence="4" type="primary">PGRNS3</name>
</gene>
<proteinExistence type="evidence at transcript level"/>
<dbReference type="InterPro" id="IPR037277">
    <property type="entry name" value="Granulin_sf"/>
</dbReference>
<dbReference type="Gene3D" id="2.10.25.160">
    <property type="entry name" value="Granulin"/>
    <property type="match status" value="1"/>
</dbReference>
<feature type="domain" description="Granulins" evidence="3">
    <location>
        <begin position="72"/>
        <end position="107"/>
    </location>
</feature>
<dbReference type="EMBL" id="OM459827">
    <property type="protein sequence ID" value="UVE15940.1"/>
    <property type="molecule type" value="mRNA"/>
</dbReference>
<feature type="signal peptide" evidence="2">
    <location>
        <begin position="1"/>
        <end position="19"/>
    </location>
</feature>
<dbReference type="InterPro" id="IPR000118">
    <property type="entry name" value="Granulin"/>
</dbReference>
<reference evidence="4" key="1">
    <citation type="journal article" date="2022" name="Cell. Mol. Biol. Lett.">
        <title>Granulin as an important immune molecule involved in lamprey tissue repair and regeneration by promoting cell proliferation and migration.</title>
        <authorList>
            <person name="Sun R."/>
            <person name="Wang D."/>
            <person name="Song Y."/>
            <person name="Li Q."/>
            <person name="Su P."/>
            <person name="Pang Y."/>
        </authorList>
    </citation>
    <scope>NUCLEOTIDE SEQUENCE</scope>
</reference>
<feature type="chain" id="PRO_5036718627" evidence="2">
    <location>
        <begin position="20"/>
        <end position="169"/>
    </location>
</feature>
<evidence type="ECO:0000256" key="1">
    <source>
        <dbReference type="ARBA" id="ARBA00023157"/>
    </source>
</evidence>
<sequence>MAFPRALLLLLVVVGLASACPCGRKTCCVRGLTVYCCFADKGENDGVVQLSMGPAQAVSPFNAHARSCSGSVCSANGESRCCPLSDGSCCGDGKSCCGKGTTCAMYGGVNLCLPHAELSFPVATMLNREQQGGCVDDSGCPAGSECHGVTDDTKGQCVSSAVPIPAEVL</sequence>
<keyword evidence="2" id="KW-0732">Signal</keyword>
<dbReference type="PROSITE" id="PS51257">
    <property type="entry name" value="PROKAR_LIPOPROTEIN"/>
    <property type="match status" value="1"/>
</dbReference>
<evidence type="ECO:0000313" key="4">
    <source>
        <dbReference type="EMBL" id="UVE15940.1"/>
    </source>
</evidence>
<dbReference type="AlphaFoldDB" id="A0A976T6H2"/>
<evidence type="ECO:0000259" key="3">
    <source>
        <dbReference type="Pfam" id="PF00396"/>
    </source>
</evidence>
<dbReference type="Pfam" id="PF00396">
    <property type="entry name" value="Granulin"/>
    <property type="match status" value="1"/>
</dbReference>
<organism evidence="4">
    <name type="scientific">Lethenteron reissneri</name>
    <name type="common">Far Eastern brook lamprey</name>
    <name type="synonym">Lampetra reissneri</name>
    <dbReference type="NCBI Taxonomy" id="7753"/>
    <lineage>
        <taxon>Eukaryota</taxon>
        <taxon>Metazoa</taxon>
        <taxon>Chordata</taxon>
        <taxon>Craniata</taxon>
        <taxon>Vertebrata</taxon>
        <taxon>Cyclostomata</taxon>
        <taxon>Hyperoartia</taxon>
        <taxon>Petromyzontiformes</taxon>
        <taxon>Petromyzontidae</taxon>
        <taxon>Lethenteron</taxon>
    </lineage>
</organism>